<dbReference type="AlphaFoldDB" id="A0A426ZT17"/>
<gene>
    <name evidence="1" type="ORF">B296_00039490</name>
</gene>
<evidence type="ECO:0000313" key="1">
    <source>
        <dbReference type="EMBL" id="RRT67182.1"/>
    </source>
</evidence>
<comment type="caution">
    <text evidence="1">The sequence shown here is derived from an EMBL/GenBank/DDBJ whole genome shotgun (WGS) entry which is preliminary data.</text>
</comment>
<sequence>TKPAVSGLHRPRVRTLSIVLRTCRRSLLRHRVPLASSVSTDAGNRFPSLRDDVRRLALLRWQP</sequence>
<evidence type="ECO:0000313" key="2">
    <source>
        <dbReference type="Proteomes" id="UP000287651"/>
    </source>
</evidence>
<name>A0A426ZT17_ENSVE</name>
<organism evidence="1 2">
    <name type="scientific">Ensete ventricosum</name>
    <name type="common">Abyssinian banana</name>
    <name type="synonym">Musa ensete</name>
    <dbReference type="NCBI Taxonomy" id="4639"/>
    <lineage>
        <taxon>Eukaryota</taxon>
        <taxon>Viridiplantae</taxon>
        <taxon>Streptophyta</taxon>
        <taxon>Embryophyta</taxon>
        <taxon>Tracheophyta</taxon>
        <taxon>Spermatophyta</taxon>
        <taxon>Magnoliopsida</taxon>
        <taxon>Liliopsida</taxon>
        <taxon>Zingiberales</taxon>
        <taxon>Musaceae</taxon>
        <taxon>Ensete</taxon>
    </lineage>
</organism>
<dbReference type="EMBL" id="AMZH03005128">
    <property type="protein sequence ID" value="RRT67182.1"/>
    <property type="molecule type" value="Genomic_DNA"/>
</dbReference>
<reference evidence="1 2" key="1">
    <citation type="journal article" date="2014" name="Agronomy (Basel)">
        <title>A Draft Genome Sequence for Ensete ventricosum, the Drought-Tolerant Tree Against Hunger.</title>
        <authorList>
            <person name="Harrison J."/>
            <person name="Moore K.A."/>
            <person name="Paszkiewicz K."/>
            <person name="Jones T."/>
            <person name="Grant M."/>
            <person name="Ambacheew D."/>
            <person name="Muzemil S."/>
            <person name="Studholme D.J."/>
        </authorList>
    </citation>
    <scope>NUCLEOTIDE SEQUENCE [LARGE SCALE GENOMIC DNA]</scope>
</reference>
<proteinExistence type="predicted"/>
<accession>A0A426ZT17</accession>
<protein>
    <submittedName>
        <fullName evidence="1">Uncharacterized protein</fullName>
    </submittedName>
</protein>
<dbReference type="Proteomes" id="UP000287651">
    <property type="component" value="Unassembled WGS sequence"/>
</dbReference>
<feature type="non-terminal residue" evidence="1">
    <location>
        <position position="1"/>
    </location>
</feature>